<sequence>MRRPTVAEQHPVNVKVDRWRAGLPPDAWPDMLPASGEMWRRDVFAVADAYRAGDASPRQLLTAVLVWAYGPIGYGPWRATRSLDADPDGTRLAYALEEMSAPDEARLRSAYRRFLDPDQARLPWLGPGLFTKVLYFAGYRRGVGGVQPLILDRVVAGGLPAEAGVARQSGWSSEEWLAYLRWAAEQSRVRGVEPDAVEMALPRGAQPGVERVEVGDEPDLPTLIGLVHQGT</sequence>
<dbReference type="AlphaFoldDB" id="A0A561W974"/>
<gene>
    <name evidence="1" type="ORF">FHU34_115820</name>
</gene>
<dbReference type="Proteomes" id="UP000317685">
    <property type="component" value="Unassembled WGS sequence"/>
</dbReference>
<comment type="caution">
    <text evidence="1">The sequence shown here is derived from an EMBL/GenBank/DDBJ whole genome shotgun (WGS) entry which is preliminary data.</text>
</comment>
<dbReference type="GeneID" id="300131261"/>
<dbReference type="EMBL" id="VIWZ01000001">
    <property type="protein sequence ID" value="TWG20418.1"/>
    <property type="molecule type" value="Genomic_DNA"/>
</dbReference>
<evidence type="ECO:0000313" key="2">
    <source>
        <dbReference type="Proteomes" id="UP000317685"/>
    </source>
</evidence>
<accession>A0A561W974</accession>
<protein>
    <submittedName>
        <fullName evidence="1">Uncharacterized protein</fullName>
    </submittedName>
</protein>
<dbReference type="InterPro" id="IPR048868">
    <property type="entry name" value="OGG-like_put"/>
</dbReference>
<dbReference type="OrthoDB" id="4077754at2"/>
<dbReference type="RefSeq" id="WP_145785327.1">
    <property type="nucleotide sequence ID" value="NZ_VIWZ01000001.1"/>
</dbReference>
<dbReference type="Pfam" id="PF21790">
    <property type="entry name" value="OGG"/>
    <property type="match status" value="1"/>
</dbReference>
<name>A0A561W974_9ACTN</name>
<evidence type="ECO:0000313" key="1">
    <source>
        <dbReference type="EMBL" id="TWG20418.1"/>
    </source>
</evidence>
<keyword evidence="2" id="KW-1185">Reference proteome</keyword>
<reference evidence="1 2" key="1">
    <citation type="submission" date="2019-06" db="EMBL/GenBank/DDBJ databases">
        <title>Sequencing the genomes of 1000 actinobacteria strains.</title>
        <authorList>
            <person name="Klenk H.-P."/>
        </authorList>
    </citation>
    <scope>NUCLEOTIDE SEQUENCE [LARGE SCALE GENOMIC DNA]</scope>
    <source>
        <strain evidence="1 2">DSM 45885</strain>
    </source>
</reference>
<organism evidence="1 2">
    <name type="scientific">Micromonospora taraxaci</name>
    <dbReference type="NCBI Taxonomy" id="1316803"/>
    <lineage>
        <taxon>Bacteria</taxon>
        <taxon>Bacillati</taxon>
        <taxon>Actinomycetota</taxon>
        <taxon>Actinomycetes</taxon>
        <taxon>Micromonosporales</taxon>
        <taxon>Micromonosporaceae</taxon>
        <taxon>Micromonospora</taxon>
    </lineage>
</organism>
<proteinExistence type="predicted"/>